<dbReference type="STRING" id="154621.RV11_GL002147"/>
<evidence type="ECO:0000256" key="1">
    <source>
        <dbReference type="SAM" id="Phobius"/>
    </source>
</evidence>
<evidence type="ECO:0008006" key="4">
    <source>
        <dbReference type="Google" id="ProtNLM"/>
    </source>
</evidence>
<dbReference type="Pfam" id="PF11193">
    <property type="entry name" value="DUF2812"/>
    <property type="match status" value="1"/>
</dbReference>
<dbReference type="OrthoDB" id="1928173at2"/>
<evidence type="ECO:0000313" key="2">
    <source>
        <dbReference type="EMBL" id="EOL42230.1"/>
    </source>
</evidence>
<dbReference type="InterPro" id="IPR021359">
    <property type="entry name" value="DUF2812"/>
</dbReference>
<keyword evidence="1" id="KW-1133">Transmembrane helix</keyword>
<dbReference type="AlphaFoldDB" id="R3WJZ9"/>
<dbReference type="RefSeq" id="WP_010769219.1">
    <property type="nucleotide sequence ID" value="NZ_ASWE01000001.1"/>
</dbReference>
<keyword evidence="1" id="KW-0472">Membrane</keyword>
<protein>
    <recommendedName>
        <fullName evidence="4">DUF2812 domain-containing protein</fullName>
    </recommendedName>
</protein>
<dbReference type="PATRIC" id="fig|1158610.3.peg.2561"/>
<comment type="caution">
    <text evidence="2">The sequence shown here is derived from an EMBL/GenBank/DDBJ whole genome shotgun (WGS) entry which is preliminary data.</text>
</comment>
<name>R3WJZ9_9ENTE</name>
<dbReference type="eggNOG" id="ENOG5032WGC">
    <property type="taxonomic scope" value="Bacteria"/>
</dbReference>
<feature type="transmembrane region" description="Helical" evidence="1">
    <location>
        <begin position="120"/>
        <end position="141"/>
    </location>
</feature>
<dbReference type="EMBL" id="AJAT01000017">
    <property type="protein sequence ID" value="EOL42230.1"/>
    <property type="molecule type" value="Genomic_DNA"/>
</dbReference>
<feature type="transmembrane region" description="Helical" evidence="1">
    <location>
        <begin position="206"/>
        <end position="229"/>
    </location>
</feature>
<keyword evidence="1" id="KW-0812">Transmembrane</keyword>
<reference evidence="2 3" key="1">
    <citation type="submission" date="2013-02" db="EMBL/GenBank/DDBJ databases">
        <title>The Genome Sequence of Enterococcus phoeniculicola BAA-412.</title>
        <authorList>
            <consortium name="The Broad Institute Genome Sequencing Platform"/>
            <consortium name="The Broad Institute Genome Sequencing Center for Infectious Disease"/>
            <person name="Earl A.M."/>
            <person name="Gilmore M.S."/>
            <person name="Lebreton F."/>
            <person name="Walker B."/>
            <person name="Young S.K."/>
            <person name="Zeng Q."/>
            <person name="Gargeya S."/>
            <person name="Fitzgerald M."/>
            <person name="Haas B."/>
            <person name="Abouelleil A."/>
            <person name="Alvarado L."/>
            <person name="Arachchi H.M."/>
            <person name="Berlin A.M."/>
            <person name="Chapman S.B."/>
            <person name="Dewar J."/>
            <person name="Goldberg J."/>
            <person name="Griggs A."/>
            <person name="Gujja S."/>
            <person name="Hansen M."/>
            <person name="Howarth C."/>
            <person name="Imamovic A."/>
            <person name="Larimer J."/>
            <person name="McCowan C."/>
            <person name="Murphy C."/>
            <person name="Neiman D."/>
            <person name="Pearson M."/>
            <person name="Priest M."/>
            <person name="Roberts A."/>
            <person name="Saif S."/>
            <person name="Shea T."/>
            <person name="Sisk P."/>
            <person name="Sykes S."/>
            <person name="Wortman J."/>
            <person name="Nusbaum C."/>
            <person name="Birren B."/>
        </authorList>
    </citation>
    <scope>NUCLEOTIDE SEQUENCE [LARGE SCALE GENOMIC DNA]</scope>
    <source>
        <strain evidence="2 3">ATCC BAA-412</strain>
    </source>
</reference>
<gene>
    <name evidence="2" type="ORF">UC3_02581</name>
</gene>
<organism evidence="2 3">
    <name type="scientific">Enterococcus phoeniculicola ATCC BAA-412</name>
    <dbReference type="NCBI Taxonomy" id="1158610"/>
    <lineage>
        <taxon>Bacteria</taxon>
        <taxon>Bacillati</taxon>
        <taxon>Bacillota</taxon>
        <taxon>Bacilli</taxon>
        <taxon>Lactobacillales</taxon>
        <taxon>Enterococcaceae</taxon>
        <taxon>Enterococcus</taxon>
    </lineage>
</organism>
<sequence>MIIKNRKYLITSGVMFYPELEMTILKKQALQGWKFVRMTSFGVLVFKKGCPEEKQFAVDFYDGEKNDIPDYLALYEEAGWKTIYNYRKKYFYFEAPLNASPIYTDPQSYRERIYKEWSWAVFRSLVTFPIGIAMIYLLVITRQETGTPLSNEWIRFFLYFFGFLFAFWPVGMIVNVLFSRLTYGKRIEFYKEPEKFAKKQRKIRDVIILMIIGGFMGGCISFLMIHLLGNLL</sequence>
<evidence type="ECO:0000313" key="3">
    <source>
        <dbReference type="Proteomes" id="UP000013785"/>
    </source>
</evidence>
<proteinExistence type="predicted"/>
<dbReference type="Proteomes" id="UP000013785">
    <property type="component" value="Unassembled WGS sequence"/>
</dbReference>
<dbReference type="HOGENOM" id="CLU_1193334_0_0_9"/>
<accession>R3WJZ9</accession>
<feature type="transmembrane region" description="Helical" evidence="1">
    <location>
        <begin position="153"/>
        <end position="178"/>
    </location>
</feature>
<keyword evidence="3" id="KW-1185">Reference proteome</keyword>